<feature type="transmembrane region" description="Helical" evidence="1">
    <location>
        <begin position="339"/>
        <end position="363"/>
    </location>
</feature>
<dbReference type="AlphaFoldDB" id="A0A423GNA1"/>
<feature type="transmembrane region" description="Helical" evidence="1">
    <location>
        <begin position="197"/>
        <end position="217"/>
    </location>
</feature>
<sequence>MSKKSRSKLWFLVHSWLALPIWFFVLIVCVTGTLAVVSQEIVWLANPETRASKPSDDARLLSYDQVIAAIKKAEPRTIVESVSRPDESHFALDVQVSYPDGRSVVVYVNPYTGLIQGISPSFDFKGFTRALHGWWLVPFTNGYSWGWYLVSFLGLPLLASLVTGLVVYKKFWKGFLKPTLRIRHGARIFWGDFHRLSGIWSIWFIAVISITGTWFLIQALLFDNQISISSEPVLPVVARESVPLSSSAAPVKTISLDEAVGIAMQKIPGLEVSFVSMPGNAYSHLAVGGRGWYPLMFQTAQINPFNGEVAATRLLSDRTALEFVTESMRPLHTGDFGGIWIKLIWFFFGLILSLMVLSGLLIWTKRTALATANALKRRDKAPRAAATSAPITVMNLDTPEGNL</sequence>
<keyword evidence="1" id="KW-0812">Transmembrane</keyword>
<dbReference type="Pfam" id="PF03929">
    <property type="entry name" value="PepSY_TM"/>
    <property type="match status" value="1"/>
</dbReference>
<keyword evidence="1" id="KW-1133">Transmembrane helix</keyword>
<keyword evidence="1" id="KW-0472">Membrane</keyword>
<dbReference type="PANTHER" id="PTHR34219">
    <property type="entry name" value="IRON-REGULATED INNER MEMBRANE PROTEIN-RELATED"/>
    <property type="match status" value="1"/>
</dbReference>
<comment type="caution">
    <text evidence="3">The sequence shown here is derived from an EMBL/GenBank/DDBJ whole genome shotgun (WGS) entry which is preliminary data.</text>
</comment>
<dbReference type="Proteomes" id="UP000284684">
    <property type="component" value="Unassembled WGS sequence"/>
</dbReference>
<reference evidence="3 4" key="1">
    <citation type="submission" date="2016-10" db="EMBL/GenBank/DDBJ databases">
        <title>Comparative genome analysis of multiple Pseudomonas spp. focuses on biocontrol and plant growth promoting traits.</title>
        <authorList>
            <person name="Tao X.-Y."/>
            <person name="Taylor C.G."/>
        </authorList>
    </citation>
    <scope>NUCLEOTIDE SEQUENCE [LARGE SCALE GENOMIC DNA]</scope>
    <source>
        <strain evidence="3 4">37D10</strain>
    </source>
</reference>
<evidence type="ECO:0000313" key="4">
    <source>
        <dbReference type="Proteomes" id="UP000284684"/>
    </source>
</evidence>
<dbReference type="EMBL" id="MOBI01000022">
    <property type="protein sequence ID" value="ROM93511.1"/>
    <property type="molecule type" value="Genomic_DNA"/>
</dbReference>
<dbReference type="Pfam" id="PF03413">
    <property type="entry name" value="PepSY"/>
    <property type="match status" value="1"/>
</dbReference>
<gene>
    <name evidence="3" type="ORF">BK658_21010</name>
</gene>
<evidence type="ECO:0000256" key="1">
    <source>
        <dbReference type="SAM" id="Phobius"/>
    </source>
</evidence>
<dbReference type="InterPro" id="IPR005625">
    <property type="entry name" value="PepSY-ass_TM"/>
</dbReference>
<dbReference type="InterPro" id="IPR025711">
    <property type="entry name" value="PepSY"/>
</dbReference>
<name>A0A423GNA1_9PSED</name>
<proteinExistence type="predicted"/>
<evidence type="ECO:0000259" key="2">
    <source>
        <dbReference type="Pfam" id="PF03413"/>
    </source>
</evidence>
<organism evidence="3 4">
    <name type="scientific">Pseudomonas brassicacearum</name>
    <dbReference type="NCBI Taxonomy" id="930166"/>
    <lineage>
        <taxon>Bacteria</taxon>
        <taxon>Pseudomonadati</taxon>
        <taxon>Pseudomonadota</taxon>
        <taxon>Gammaproteobacteria</taxon>
        <taxon>Pseudomonadales</taxon>
        <taxon>Pseudomonadaceae</taxon>
        <taxon>Pseudomonas</taxon>
    </lineage>
</organism>
<evidence type="ECO:0000313" key="3">
    <source>
        <dbReference type="EMBL" id="ROM93511.1"/>
    </source>
</evidence>
<dbReference type="RefSeq" id="WP_123584112.1">
    <property type="nucleotide sequence ID" value="NZ_MOBI01000022.1"/>
</dbReference>
<accession>A0A423GNA1</accession>
<protein>
    <submittedName>
        <fullName evidence="3">Peptidase</fullName>
    </submittedName>
</protein>
<feature type="transmembrane region" description="Helical" evidence="1">
    <location>
        <begin position="12"/>
        <end position="37"/>
    </location>
</feature>
<dbReference type="PANTHER" id="PTHR34219:SF8">
    <property type="entry name" value="PEPSY DOMAIN-CONTAINING PROTEIN"/>
    <property type="match status" value="1"/>
</dbReference>
<feature type="domain" description="PepSY" evidence="2">
    <location>
        <begin position="61"/>
        <end position="116"/>
    </location>
</feature>
<feature type="transmembrane region" description="Helical" evidence="1">
    <location>
        <begin position="145"/>
        <end position="168"/>
    </location>
</feature>